<gene>
    <name evidence="5" type="ORF">RFI_24623</name>
</gene>
<feature type="non-terminal residue" evidence="5">
    <location>
        <position position="1"/>
    </location>
</feature>
<feature type="coiled-coil region" evidence="4">
    <location>
        <begin position="5"/>
        <end position="32"/>
    </location>
</feature>
<feature type="repeat" description="WD" evidence="3">
    <location>
        <begin position="253"/>
        <end position="279"/>
    </location>
</feature>
<dbReference type="InterPro" id="IPR036322">
    <property type="entry name" value="WD40_repeat_dom_sf"/>
</dbReference>
<evidence type="ECO:0000256" key="2">
    <source>
        <dbReference type="ARBA" id="ARBA00022737"/>
    </source>
</evidence>
<dbReference type="AlphaFoldDB" id="X6MH43"/>
<dbReference type="Gene3D" id="2.130.10.10">
    <property type="entry name" value="YVTN repeat-like/Quinoprotein amine dehydrogenase"/>
    <property type="match status" value="2"/>
</dbReference>
<dbReference type="EMBL" id="ASPP01021117">
    <property type="protein sequence ID" value="ETO12752.1"/>
    <property type="molecule type" value="Genomic_DNA"/>
</dbReference>
<evidence type="ECO:0000256" key="4">
    <source>
        <dbReference type="SAM" id="Coils"/>
    </source>
</evidence>
<dbReference type="PANTHER" id="PTHR22847">
    <property type="entry name" value="WD40 REPEAT PROTEIN"/>
    <property type="match status" value="1"/>
</dbReference>
<keyword evidence="2" id="KW-0677">Repeat</keyword>
<keyword evidence="1 3" id="KW-0853">WD repeat</keyword>
<dbReference type="PRINTS" id="PR00320">
    <property type="entry name" value="GPROTEINBRPT"/>
</dbReference>
<dbReference type="Pfam" id="PF00400">
    <property type="entry name" value="WD40"/>
    <property type="match status" value="4"/>
</dbReference>
<dbReference type="PROSITE" id="PS50294">
    <property type="entry name" value="WD_REPEATS_REGION"/>
    <property type="match status" value="1"/>
</dbReference>
<evidence type="ECO:0000256" key="1">
    <source>
        <dbReference type="ARBA" id="ARBA00022574"/>
    </source>
</evidence>
<feature type="coiled-coil region" evidence="4">
    <location>
        <begin position="67"/>
        <end position="108"/>
    </location>
</feature>
<dbReference type="PANTHER" id="PTHR22847:SF637">
    <property type="entry name" value="WD REPEAT DOMAIN 5B"/>
    <property type="match status" value="1"/>
</dbReference>
<accession>X6MH43</accession>
<dbReference type="PROSITE" id="PS50082">
    <property type="entry name" value="WD_REPEATS_2"/>
    <property type="match status" value="2"/>
</dbReference>
<dbReference type="InterPro" id="IPR015943">
    <property type="entry name" value="WD40/YVTN_repeat-like_dom_sf"/>
</dbReference>
<dbReference type="InterPro" id="IPR019775">
    <property type="entry name" value="WD40_repeat_CS"/>
</dbReference>
<keyword evidence="6" id="KW-1185">Reference proteome</keyword>
<evidence type="ECO:0000313" key="5">
    <source>
        <dbReference type="EMBL" id="ETO12752.1"/>
    </source>
</evidence>
<dbReference type="InterPro" id="IPR020472">
    <property type="entry name" value="WD40_PAC1"/>
</dbReference>
<dbReference type="PROSITE" id="PS00678">
    <property type="entry name" value="WD_REPEATS_1"/>
    <property type="match status" value="2"/>
</dbReference>
<dbReference type="SMART" id="SM00320">
    <property type="entry name" value="WD40"/>
    <property type="match status" value="3"/>
</dbReference>
<evidence type="ECO:0000256" key="3">
    <source>
        <dbReference type="PROSITE-ProRule" id="PRU00221"/>
    </source>
</evidence>
<dbReference type="Proteomes" id="UP000023152">
    <property type="component" value="Unassembled WGS sequence"/>
</dbReference>
<protein>
    <submittedName>
        <fullName evidence="5">WD-repeat protein</fullName>
    </submittedName>
</protein>
<comment type="caution">
    <text evidence="5">The sequence shown here is derived from an EMBL/GenBank/DDBJ whole genome shotgun (WGS) entry which is preliminary data.</text>
</comment>
<dbReference type="InterPro" id="IPR001680">
    <property type="entry name" value="WD40_rpt"/>
</dbReference>
<evidence type="ECO:0000313" key="6">
    <source>
        <dbReference type="Proteomes" id="UP000023152"/>
    </source>
</evidence>
<keyword evidence="4" id="KW-0175">Coiled coil</keyword>
<dbReference type="GO" id="GO:1990234">
    <property type="term" value="C:transferase complex"/>
    <property type="evidence" value="ECO:0007669"/>
    <property type="project" value="UniProtKB-ARBA"/>
</dbReference>
<feature type="repeat" description="WD" evidence="3">
    <location>
        <begin position="181"/>
        <end position="226"/>
    </location>
</feature>
<reference evidence="5 6" key="1">
    <citation type="journal article" date="2013" name="Curr. Biol.">
        <title>The Genome of the Foraminiferan Reticulomyxa filosa.</title>
        <authorList>
            <person name="Glockner G."/>
            <person name="Hulsmann N."/>
            <person name="Schleicher M."/>
            <person name="Noegel A.A."/>
            <person name="Eichinger L."/>
            <person name="Gallinger C."/>
            <person name="Pawlowski J."/>
            <person name="Sierra R."/>
            <person name="Euteneuer U."/>
            <person name="Pillet L."/>
            <person name="Moustafa A."/>
            <person name="Platzer M."/>
            <person name="Groth M."/>
            <person name="Szafranski K."/>
            <person name="Schliwa M."/>
        </authorList>
    </citation>
    <scope>NUCLEOTIDE SEQUENCE [LARGE SCALE GENOMIC DNA]</scope>
</reference>
<dbReference type="SUPFAM" id="SSF50978">
    <property type="entry name" value="WD40 repeat-like"/>
    <property type="match status" value="1"/>
</dbReference>
<proteinExistence type="predicted"/>
<name>X6MH43_RETFI</name>
<sequence length="356" mass="40883">EEIKKIKLENENNKLELKLKEGKDDILLLNQNILQSESSQVCMFFSFKINIKKTKTTIEQKTTLIEIEQLKKDIELKDNEIKQIKEKIEEKEKKFEENNEQISQFLKQNNGNKKEQLKIFNGHTDGVCGVEFSSFNDGRYLCSGSFDRTILHIFNGHTNFVCCVAFSSLRSNINNKNLVVFKGHEGAVRSVKYGPGINDCENTILSGSLDKSIRLWDIRSGQQIQIFKRHSNTVYAVEYLQCVVKNNSEIDCNSNVICSGSTDNTIRFWDIRSNKEELYLINGDDKGGGICSFKFLVLKKNNNTTLGLCYGSAKGSICIWGYPIFQVKQLNILIFQNLRFIDVHIVKIFKNLIQFK</sequence>
<organism evidence="5 6">
    <name type="scientific">Reticulomyxa filosa</name>
    <dbReference type="NCBI Taxonomy" id="46433"/>
    <lineage>
        <taxon>Eukaryota</taxon>
        <taxon>Sar</taxon>
        <taxon>Rhizaria</taxon>
        <taxon>Retaria</taxon>
        <taxon>Foraminifera</taxon>
        <taxon>Monothalamids</taxon>
        <taxon>Reticulomyxidae</taxon>
        <taxon>Reticulomyxa</taxon>
    </lineage>
</organism>